<accession>A0ABP6YG94</accession>
<dbReference type="EMBL" id="BAABCY010000094">
    <property type="protein sequence ID" value="GAA3583065.1"/>
    <property type="molecule type" value="Genomic_DNA"/>
</dbReference>
<dbReference type="SUPFAM" id="SSF47413">
    <property type="entry name" value="lambda repressor-like DNA-binding domains"/>
    <property type="match status" value="1"/>
</dbReference>
<dbReference type="Pfam" id="PF01381">
    <property type="entry name" value="HTH_3"/>
    <property type="match status" value="1"/>
</dbReference>
<evidence type="ECO:0000313" key="3">
    <source>
        <dbReference type="Proteomes" id="UP001500954"/>
    </source>
</evidence>
<evidence type="ECO:0000259" key="1">
    <source>
        <dbReference type="PROSITE" id="PS50943"/>
    </source>
</evidence>
<dbReference type="CDD" id="cd00093">
    <property type="entry name" value="HTH_XRE"/>
    <property type="match status" value="1"/>
</dbReference>
<name>A0ABP6YG94_9FLAO</name>
<proteinExistence type="predicted"/>
<keyword evidence="3" id="KW-1185">Reference proteome</keyword>
<reference evidence="3" key="1">
    <citation type="journal article" date="2019" name="Int. J. Syst. Evol. Microbiol.">
        <title>The Global Catalogue of Microorganisms (GCM) 10K type strain sequencing project: providing services to taxonomists for standard genome sequencing and annotation.</title>
        <authorList>
            <consortium name="The Broad Institute Genomics Platform"/>
            <consortium name="The Broad Institute Genome Sequencing Center for Infectious Disease"/>
            <person name="Wu L."/>
            <person name="Ma J."/>
        </authorList>
    </citation>
    <scope>NUCLEOTIDE SEQUENCE [LARGE SCALE GENOMIC DNA]</scope>
    <source>
        <strain evidence="3">JCM 17111</strain>
    </source>
</reference>
<sequence length="86" mass="10069">MKNIKNKDLLSCIALVLKELRAENELTQQMVKDDTGIHIGRIETTNHDPSTSTIFELCKYFKVPLSEFYRRIEEVNTNLRITKKEN</sequence>
<dbReference type="PROSITE" id="PS50943">
    <property type="entry name" value="HTH_CROC1"/>
    <property type="match status" value="1"/>
</dbReference>
<evidence type="ECO:0000313" key="2">
    <source>
        <dbReference type="EMBL" id="GAA3583065.1"/>
    </source>
</evidence>
<organism evidence="2 3">
    <name type="scientific">Snuella lapsa</name>
    <dbReference type="NCBI Taxonomy" id="870481"/>
    <lineage>
        <taxon>Bacteria</taxon>
        <taxon>Pseudomonadati</taxon>
        <taxon>Bacteroidota</taxon>
        <taxon>Flavobacteriia</taxon>
        <taxon>Flavobacteriales</taxon>
        <taxon>Flavobacteriaceae</taxon>
        <taxon>Snuella</taxon>
    </lineage>
</organism>
<comment type="caution">
    <text evidence="2">The sequence shown here is derived from an EMBL/GenBank/DDBJ whole genome shotgun (WGS) entry which is preliminary data.</text>
</comment>
<gene>
    <name evidence="2" type="ORF">GCM10022395_34170</name>
</gene>
<dbReference type="RefSeq" id="WP_345007642.1">
    <property type="nucleotide sequence ID" value="NZ_BAABCY010000094.1"/>
</dbReference>
<dbReference type="InterPro" id="IPR010982">
    <property type="entry name" value="Lambda_DNA-bd_dom_sf"/>
</dbReference>
<dbReference type="InterPro" id="IPR001387">
    <property type="entry name" value="Cro/C1-type_HTH"/>
</dbReference>
<dbReference type="Gene3D" id="1.10.260.40">
    <property type="entry name" value="lambda repressor-like DNA-binding domains"/>
    <property type="match status" value="1"/>
</dbReference>
<protein>
    <recommendedName>
        <fullName evidence="1">HTH cro/C1-type domain-containing protein</fullName>
    </recommendedName>
</protein>
<feature type="domain" description="HTH cro/C1-type" evidence="1">
    <location>
        <begin position="17"/>
        <end position="68"/>
    </location>
</feature>
<dbReference type="Proteomes" id="UP001500954">
    <property type="component" value="Unassembled WGS sequence"/>
</dbReference>